<protein>
    <recommendedName>
        <fullName evidence="5">MYND-type domain-containing protein</fullName>
    </recommendedName>
</protein>
<proteinExistence type="predicted"/>
<dbReference type="Proteomes" id="UP000807469">
    <property type="component" value="Unassembled WGS sequence"/>
</dbReference>
<evidence type="ECO:0000313" key="6">
    <source>
        <dbReference type="EMBL" id="KAF9480156.1"/>
    </source>
</evidence>
<evidence type="ECO:0000259" key="5">
    <source>
        <dbReference type="PROSITE" id="PS50865"/>
    </source>
</evidence>
<dbReference type="Gene3D" id="6.10.140.2220">
    <property type="match status" value="1"/>
</dbReference>
<organism evidence="6 7">
    <name type="scientific">Pholiota conissans</name>
    <dbReference type="NCBI Taxonomy" id="109636"/>
    <lineage>
        <taxon>Eukaryota</taxon>
        <taxon>Fungi</taxon>
        <taxon>Dikarya</taxon>
        <taxon>Basidiomycota</taxon>
        <taxon>Agaricomycotina</taxon>
        <taxon>Agaricomycetes</taxon>
        <taxon>Agaricomycetidae</taxon>
        <taxon>Agaricales</taxon>
        <taxon>Agaricineae</taxon>
        <taxon>Strophariaceae</taxon>
        <taxon>Pholiota</taxon>
    </lineage>
</organism>
<name>A0A9P6CU67_9AGAR</name>
<evidence type="ECO:0000256" key="2">
    <source>
        <dbReference type="ARBA" id="ARBA00022771"/>
    </source>
</evidence>
<dbReference type="EMBL" id="MU155199">
    <property type="protein sequence ID" value="KAF9480156.1"/>
    <property type="molecule type" value="Genomic_DNA"/>
</dbReference>
<evidence type="ECO:0000256" key="4">
    <source>
        <dbReference type="PROSITE-ProRule" id="PRU00134"/>
    </source>
</evidence>
<keyword evidence="3" id="KW-0862">Zinc</keyword>
<accession>A0A9P6CU67</accession>
<dbReference type="GO" id="GO:0008270">
    <property type="term" value="F:zinc ion binding"/>
    <property type="evidence" value="ECO:0007669"/>
    <property type="project" value="UniProtKB-KW"/>
</dbReference>
<keyword evidence="7" id="KW-1185">Reference proteome</keyword>
<evidence type="ECO:0000313" key="7">
    <source>
        <dbReference type="Proteomes" id="UP000807469"/>
    </source>
</evidence>
<dbReference type="SUPFAM" id="SSF144232">
    <property type="entry name" value="HIT/MYND zinc finger-like"/>
    <property type="match status" value="1"/>
</dbReference>
<keyword evidence="2 4" id="KW-0863">Zinc-finger</keyword>
<evidence type="ECO:0000256" key="1">
    <source>
        <dbReference type="ARBA" id="ARBA00022723"/>
    </source>
</evidence>
<feature type="domain" description="MYND-type" evidence="5">
    <location>
        <begin position="407"/>
        <end position="453"/>
    </location>
</feature>
<keyword evidence="1" id="KW-0479">Metal-binding</keyword>
<evidence type="ECO:0000256" key="3">
    <source>
        <dbReference type="ARBA" id="ARBA00022833"/>
    </source>
</evidence>
<sequence length="575" mass="65501">MSLIQSTGLNSLSDIFTNPEDSPLCARCILGASTKGITKGTNLVGTKTFWANFTQDLEYWRSLVRFLFAVRTEEETRQMLARLNRCSCRMRDPGILAYHQAGRGFESEVVSRSFVDRQLSSMLLITELLATILSAMNCAHVKSVAKRTAARWPTCPEDLMPFGAKNLVESLIVWSRVLPDNIVIAIATQCIEFCGSLLIPSVIDSGLTRQVIDAGRRLFDRTWETIRLRARSARQAMGRAFDIQAHPMIKYFHIFFRPLSMQQQALVLNGYELKAVQVFSLLTYCADDPRLCLENSCQYRIELAERGLAIYHTMRLYMDPLPPVLLHPLFRKLHNKDYFCDSDGEFEEDDMPAKARLYIDPETSFIVGEHAVEPIDVTVDSHYYYTSVAPLSIQHIRRARSDLYCSARDCPNSMQSTGRDFRRCVGCNVALYCSKRCQSDAWVSDKYPHKVICQILQNMIATAGSDLLFYRLECDHVGFPRDLEHLIVERWMEGSVTLADLLKIEGWTSYKKFPASQYQKTECLPGFEDYDAKVRELSEGDASIQARYLILEKLSPGQGFEALRTIFDAETEDTN</sequence>
<dbReference type="AlphaFoldDB" id="A0A9P6CU67"/>
<gene>
    <name evidence="6" type="ORF">BDN70DRAFT_877898</name>
</gene>
<reference evidence="6" key="1">
    <citation type="submission" date="2020-11" db="EMBL/GenBank/DDBJ databases">
        <authorList>
            <consortium name="DOE Joint Genome Institute"/>
            <person name="Ahrendt S."/>
            <person name="Riley R."/>
            <person name="Andreopoulos W."/>
            <person name="Labutti K."/>
            <person name="Pangilinan J."/>
            <person name="Ruiz-Duenas F.J."/>
            <person name="Barrasa J.M."/>
            <person name="Sanchez-Garcia M."/>
            <person name="Camarero S."/>
            <person name="Miyauchi S."/>
            <person name="Serrano A."/>
            <person name="Linde D."/>
            <person name="Babiker R."/>
            <person name="Drula E."/>
            <person name="Ayuso-Fernandez I."/>
            <person name="Pacheco R."/>
            <person name="Padilla G."/>
            <person name="Ferreira P."/>
            <person name="Barriuso J."/>
            <person name="Kellner H."/>
            <person name="Castanera R."/>
            <person name="Alfaro M."/>
            <person name="Ramirez L."/>
            <person name="Pisabarro A.G."/>
            <person name="Kuo A."/>
            <person name="Tritt A."/>
            <person name="Lipzen A."/>
            <person name="He G."/>
            <person name="Yan M."/>
            <person name="Ng V."/>
            <person name="Cullen D."/>
            <person name="Martin F."/>
            <person name="Rosso M.-N."/>
            <person name="Henrissat B."/>
            <person name="Hibbett D."/>
            <person name="Martinez A.T."/>
            <person name="Grigoriev I.V."/>
        </authorList>
    </citation>
    <scope>NUCLEOTIDE SEQUENCE</scope>
    <source>
        <strain evidence="6">CIRM-BRFM 674</strain>
    </source>
</reference>
<dbReference type="PROSITE" id="PS50865">
    <property type="entry name" value="ZF_MYND_2"/>
    <property type="match status" value="1"/>
</dbReference>
<dbReference type="OrthoDB" id="2836510at2759"/>
<dbReference type="InterPro" id="IPR002893">
    <property type="entry name" value="Znf_MYND"/>
</dbReference>
<comment type="caution">
    <text evidence="6">The sequence shown here is derived from an EMBL/GenBank/DDBJ whole genome shotgun (WGS) entry which is preliminary data.</text>
</comment>